<dbReference type="AlphaFoldDB" id="A0A094ITE8"/>
<dbReference type="InterPro" id="IPR002654">
    <property type="entry name" value="Glyco_trans_25"/>
</dbReference>
<sequence length="252" mass="28704">MGQAAKWAIFVINLPRSAHRWRTISHSLNAIGLPFQRIEGVDGALLSEADIAEVFDRKRAQTHYHYELTRGEIGCYLSHLKAWQAVLDQQLDYAIILEDDVVLADSFRFLPQTLAKLDDAWDLIKIAAPYKKQKAIQLGDIGSFGYVRYRKPPMGACGHVVSAAGAQKLLAKRPPFYRPVDVDLQWQDELGLNVRGLLPYTVDNSHEHESDIFAIGDRRAQQKRPLQRLKHQIKLYFDSVRANHKAGPQRQQ</sequence>
<evidence type="ECO:0000313" key="2">
    <source>
        <dbReference type="EMBL" id="KFZ29129.1"/>
    </source>
</evidence>
<dbReference type="eggNOG" id="COG3306">
    <property type="taxonomic scope" value="Bacteria"/>
</dbReference>
<keyword evidence="3" id="KW-1185">Reference proteome</keyword>
<protein>
    <recommendedName>
        <fullName evidence="1">Glycosyl transferase family 25 domain-containing protein</fullName>
    </recommendedName>
</protein>
<evidence type="ECO:0000259" key="1">
    <source>
        <dbReference type="Pfam" id="PF01755"/>
    </source>
</evidence>
<dbReference type="CDD" id="cd06532">
    <property type="entry name" value="Glyco_transf_25"/>
    <property type="match status" value="1"/>
</dbReference>
<dbReference type="Proteomes" id="UP000053718">
    <property type="component" value="Unassembled WGS sequence"/>
</dbReference>
<proteinExistence type="predicted"/>
<organism evidence="2 3">
    <name type="scientific">Pseudidiomarina atlantica</name>
    <dbReference type="NCBI Taxonomy" id="1517416"/>
    <lineage>
        <taxon>Bacteria</taxon>
        <taxon>Pseudomonadati</taxon>
        <taxon>Pseudomonadota</taxon>
        <taxon>Gammaproteobacteria</taxon>
        <taxon>Alteromonadales</taxon>
        <taxon>Idiomarinaceae</taxon>
        <taxon>Pseudidiomarina</taxon>
    </lineage>
</organism>
<feature type="domain" description="Glycosyl transferase family 25" evidence="1">
    <location>
        <begin position="9"/>
        <end position="181"/>
    </location>
</feature>
<gene>
    <name evidence="2" type="ORF">IDAT_05490</name>
</gene>
<comment type="caution">
    <text evidence="2">The sequence shown here is derived from an EMBL/GenBank/DDBJ whole genome shotgun (WGS) entry which is preliminary data.</text>
</comment>
<reference evidence="2 3" key="1">
    <citation type="submission" date="2014-06" db="EMBL/GenBank/DDBJ databases">
        <title>Draft genome sequence of Idiomarina sp. MCCC 1A10513.</title>
        <authorList>
            <person name="Du J."/>
            <person name="Lai Q."/>
            <person name="Shao Z."/>
        </authorList>
    </citation>
    <scope>NUCLEOTIDE SEQUENCE [LARGE SCALE GENOMIC DNA]</scope>
    <source>
        <strain evidence="2 3">MCCC 1A10513</strain>
    </source>
</reference>
<dbReference type="STRING" id="1517416.IDAT_05490"/>
<dbReference type="EMBL" id="JPIN01000005">
    <property type="protein sequence ID" value="KFZ29129.1"/>
    <property type="molecule type" value="Genomic_DNA"/>
</dbReference>
<dbReference type="RefSeq" id="WP_034731550.1">
    <property type="nucleotide sequence ID" value="NZ_JPIN01000005.1"/>
</dbReference>
<name>A0A094ITE8_9GAMM</name>
<dbReference type="Pfam" id="PF01755">
    <property type="entry name" value="Glyco_transf_25"/>
    <property type="match status" value="1"/>
</dbReference>
<dbReference type="OrthoDB" id="9816113at2"/>
<accession>A0A094ITE8</accession>
<evidence type="ECO:0000313" key="3">
    <source>
        <dbReference type="Proteomes" id="UP000053718"/>
    </source>
</evidence>